<feature type="compositionally biased region" description="Basic and acidic residues" evidence="1">
    <location>
        <begin position="544"/>
        <end position="554"/>
    </location>
</feature>
<dbReference type="AlphaFoldDB" id="A0AAW0A5T3"/>
<feature type="region of interest" description="Disordered" evidence="1">
    <location>
        <begin position="526"/>
        <end position="661"/>
    </location>
</feature>
<sequence>MHQQSPQATPASTPDVIGDIAPITSVVIDEGKSPSSLTSRQDGPEGVRDDHGAIEAITPGALASLSPTSLSNTPHPSAAAVGRLRSASWTVYSEVDTRNESNIVSSHSLTAAPQSAQPGDSPLQIAGTSPLSYIPQSSHQAVERPRPGPPTTSKRVTVEEVDDDGDLPQSTAQRRPRKTKEKPVSKITIRRSRRHFSTSSSPVGETSHVEDGDALRPRSKPKAPGSAASAHSGSQSYVWPGTQTLAPSAISPYPPSLLNDYSGSRDETVMSDTQRAIRRSEKDCAVGSSSTDDAEQGRGRRTIAPSPVNTHGSDSEPEPLSFIRKKGKNLAEEALARERARTDNTAEARQRREDAERGLRRLKDLRVEDDTEYAERLVVQEITELESLQFAQMQAKENCEYSQRVLELQREAAEEEEKSRVLDETALAAVRAAREQHDRTKARQKAVEASIANEKKARVASAALEPQARSREQPENDSIRLIPWKDRVAGQQMRLSQLKERGYSLFQDMKIGFTASGEPIDLDSVQILSGGSRTNAQPPQPDSIKVEMSREEKPSVPVEPNVYEKGNSKPPQPSDEGDSSSESSRSRKKSKRKGRHTSYRSDSNYTRSEDTDSAFGNSSDAESSSKKRRKSRRKRDSSPSDSSSSSSESSYSESDSSVGIL</sequence>
<protein>
    <submittedName>
        <fullName evidence="2">Uncharacterized protein</fullName>
    </submittedName>
</protein>
<feature type="compositionally biased region" description="Polar residues" evidence="1">
    <location>
        <begin position="526"/>
        <end position="537"/>
    </location>
</feature>
<dbReference type="EMBL" id="JAWWNJ010000084">
    <property type="protein sequence ID" value="KAK7001229.1"/>
    <property type="molecule type" value="Genomic_DNA"/>
</dbReference>
<feature type="compositionally biased region" description="Basic and acidic residues" evidence="1">
    <location>
        <begin position="468"/>
        <end position="478"/>
    </location>
</feature>
<feature type="compositionally biased region" description="Basic and acidic residues" evidence="1">
    <location>
        <begin position="207"/>
        <end position="216"/>
    </location>
</feature>
<organism evidence="2 3">
    <name type="scientific">Favolaschia claudopus</name>
    <dbReference type="NCBI Taxonomy" id="2862362"/>
    <lineage>
        <taxon>Eukaryota</taxon>
        <taxon>Fungi</taxon>
        <taxon>Dikarya</taxon>
        <taxon>Basidiomycota</taxon>
        <taxon>Agaricomycotina</taxon>
        <taxon>Agaricomycetes</taxon>
        <taxon>Agaricomycetidae</taxon>
        <taxon>Agaricales</taxon>
        <taxon>Marasmiineae</taxon>
        <taxon>Mycenaceae</taxon>
        <taxon>Favolaschia</taxon>
    </lineage>
</organism>
<feature type="compositionally biased region" description="Basic and acidic residues" evidence="1">
    <location>
        <begin position="42"/>
        <end position="53"/>
    </location>
</feature>
<proteinExistence type="predicted"/>
<feature type="compositionally biased region" description="Basic and acidic residues" evidence="1">
    <location>
        <begin position="329"/>
        <end position="357"/>
    </location>
</feature>
<feature type="compositionally biased region" description="Basic residues" evidence="1">
    <location>
        <begin position="586"/>
        <end position="598"/>
    </location>
</feature>
<name>A0AAW0A5T3_9AGAR</name>
<feature type="compositionally biased region" description="Polar residues" evidence="1">
    <location>
        <begin position="104"/>
        <end position="118"/>
    </location>
</feature>
<keyword evidence="3" id="KW-1185">Reference proteome</keyword>
<reference evidence="2 3" key="1">
    <citation type="journal article" date="2024" name="J Genomics">
        <title>Draft genome sequencing and assembly of Favolaschia claudopus CIRM-BRFM 2984 isolated from oak limbs.</title>
        <authorList>
            <person name="Navarro D."/>
            <person name="Drula E."/>
            <person name="Chaduli D."/>
            <person name="Cazenave R."/>
            <person name="Ahrendt S."/>
            <person name="Wang J."/>
            <person name="Lipzen A."/>
            <person name="Daum C."/>
            <person name="Barry K."/>
            <person name="Grigoriev I.V."/>
            <person name="Favel A."/>
            <person name="Rosso M.N."/>
            <person name="Martin F."/>
        </authorList>
    </citation>
    <scope>NUCLEOTIDE SEQUENCE [LARGE SCALE GENOMIC DNA]</scope>
    <source>
        <strain evidence="2 3">CIRM-BRFM 2984</strain>
    </source>
</reference>
<feature type="compositionally biased region" description="Basic residues" evidence="1">
    <location>
        <begin position="626"/>
        <end position="635"/>
    </location>
</feature>
<feature type="compositionally biased region" description="Polar residues" evidence="1">
    <location>
        <begin position="126"/>
        <end position="140"/>
    </location>
</feature>
<feature type="compositionally biased region" description="Low complexity" evidence="1">
    <location>
        <begin position="639"/>
        <end position="661"/>
    </location>
</feature>
<gene>
    <name evidence="2" type="ORF">R3P38DRAFT_3217436</name>
</gene>
<feature type="region of interest" description="Disordered" evidence="1">
    <location>
        <begin position="434"/>
        <end position="478"/>
    </location>
</feature>
<accession>A0AAW0A5T3</accession>
<evidence type="ECO:0000256" key="1">
    <source>
        <dbReference type="SAM" id="MobiDB-lite"/>
    </source>
</evidence>
<dbReference type="Proteomes" id="UP001362999">
    <property type="component" value="Unassembled WGS sequence"/>
</dbReference>
<feature type="compositionally biased region" description="Polar residues" evidence="1">
    <location>
        <begin position="65"/>
        <end position="75"/>
    </location>
</feature>
<comment type="caution">
    <text evidence="2">The sequence shown here is derived from an EMBL/GenBank/DDBJ whole genome shotgun (WGS) entry which is preliminary data.</text>
</comment>
<feature type="compositionally biased region" description="Polar residues" evidence="1">
    <location>
        <begin position="1"/>
        <end position="12"/>
    </location>
</feature>
<feature type="region of interest" description="Disordered" evidence="1">
    <location>
        <begin position="104"/>
        <end position="357"/>
    </location>
</feature>
<evidence type="ECO:0000313" key="2">
    <source>
        <dbReference type="EMBL" id="KAK7001229.1"/>
    </source>
</evidence>
<evidence type="ECO:0000313" key="3">
    <source>
        <dbReference type="Proteomes" id="UP001362999"/>
    </source>
</evidence>
<feature type="compositionally biased region" description="Low complexity" evidence="1">
    <location>
        <begin position="222"/>
        <end position="236"/>
    </location>
</feature>
<feature type="region of interest" description="Disordered" evidence="1">
    <location>
        <begin position="1"/>
        <end position="85"/>
    </location>
</feature>